<reference evidence="2" key="1">
    <citation type="submission" date="2020-12" db="EMBL/GenBank/DDBJ databases">
        <title>Sanguibacter suaedae sp. nov., isolated from Suaeda aralocaspica.</title>
        <authorList>
            <person name="Ma Q."/>
        </authorList>
    </citation>
    <scope>NUCLEOTIDE SEQUENCE</scope>
    <source>
        <strain evidence="2">YZGR15</strain>
    </source>
</reference>
<gene>
    <name evidence="2" type="ORF">JAV76_14640</name>
</gene>
<organism evidence="2 3">
    <name type="scientific">Sanguibacter suaedae</name>
    <dbReference type="NCBI Taxonomy" id="2795737"/>
    <lineage>
        <taxon>Bacteria</taxon>
        <taxon>Bacillati</taxon>
        <taxon>Actinomycetota</taxon>
        <taxon>Actinomycetes</taxon>
        <taxon>Micrococcales</taxon>
        <taxon>Sanguibacteraceae</taxon>
        <taxon>Sanguibacter</taxon>
    </lineage>
</organism>
<dbReference type="RefSeq" id="WP_198734816.1">
    <property type="nucleotide sequence ID" value="NZ_JAEINH010000022.1"/>
</dbReference>
<name>A0A934MAX3_9MICO</name>
<proteinExistence type="predicted"/>
<protein>
    <submittedName>
        <fullName evidence="2">Uncharacterized protein</fullName>
    </submittedName>
</protein>
<dbReference type="Proteomes" id="UP000602087">
    <property type="component" value="Unassembled WGS sequence"/>
</dbReference>
<evidence type="ECO:0000313" key="3">
    <source>
        <dbReference type="Proteomes" id="UP000602087"/>
    </source>
</evidence>
<evidence type="ECO:0000256" key="1">
    <source>
        <dbReference type="SAM" id="MobiDB-lite"/>
    </source>
</evidence>
<feature type="region of interest" description="Disordered" evidence="1">
    <location>
        <begin position="62"/>
        <end position="98"/>
    </location>
</feature>
<dbReference type="AlphaFoldDB" id="A0A934MAX3"/>
<sequence>MVSLYLWSLVALLVAGAVLALAAWLAPRDPAEGRTGRSLVSDFRAGVRPLLDGVRSLVATVRRRGAAPDGTAPGTSAPRRVPALPTSRGPVGGTWALDEDTQTTTIDDFFEATRTDGPAYLDSAELADALHRRR</sequence>
<dbReference type="EMBL" id="JAEINH010000022">
    <property type="protein sequence ID" value="MBI9116248.1"/>
    <property type="molecule type" value="Genomic_DNA"/>
</dbReference>
<comment type="caution">
    <text evidence="2">The sequence shown here is derived from an EMBL/GenBank/DDBJ whole genome shotgun (WGS) entry which is preliminary data.</text>
</comment>
<keyword evidence="3" id="KW-1185">Reference proteome</keyword>
<accession>A0A934MAX3</accession>
<evidence type="ECO:0000313" key="2">
    <source>
        <dbReference type="EMBL" id="MBI9116248.1"/>
    </source>
</evidence>